<evidence type="ECO:0000313" key="8">
    <source>
        <dbReference type="EMBL" id="WML90411.1"/>
    </source>
</evidence>
<keyword evidence="9" id="KW-1185">Reference proteome</keyword>
<evidence type="ECO:0000256" key="3">
    <source>
        <dbReference type="ARBA" id="ARBA00012929"/>
    </source>
</evidence>
<dbReference type="SUPFAM" id="SSF51735">
    <property type="entry name" value="NAD(P)-binding Rossmann-fold domains"/>
    <property type="match status" value="1"/>
</dbReference>
<sequence length="296" mass="32416">MKVLVTGANGQLGFELQATCPAHVQLIATDAHTLDITQTSQIEAAIESHRPDVIINAAAYTAVDKAETDRENAWRINATAPGLLAGVVASYCNAGQAIRLVQVSTDFVFEGQQAIPYLPDDPAKPLSVYGASKLAGEQAVQQHLPDALIVRTSWLYSSHGHNFVKTMLRLMQEKPQLGVVSDQFGTPTWARTLATTLWGCIDQQAQGIFHCSDQGAASWYDFAVAIQEEALALGMLDRTIPIKPIRTNEYPLPAQRPAFSVLDKRSTENLLDIALPHWRVSLRQMFLQLKQATANT</sequence>
<comment type="function">
    <text evidence="6">Catalyzes the reduction of dTDP-6-deoxy-L-lyxo-4-hexulose to yield dTDP-L-rhamnose.</text>
</comment>
<dbReference type="GO" id="GO:0008831">
    <property type="term" value="F:dTDP-4-dehydrorhamnose reductase activity"/>
    <property type="evidence" value="ECO:0007669"/>
    <property type="project" value="UniProtKB-EC"/>
</dbReference>
<dbReference type="InterPro" id="IPR029903">
    <property type="entry name" value="RmlD-like-bd"/>
</dbReference>
<evidence type="ECO:0000259" key="7">
    <source>
        <dbReference type="Pfam" id="PF04321"/>
    </source>
</evidence>
<dbReference type="Pfam" id="PF04321">
    <property type="entry name" value="RmlD_sub_bind"/>
    <property type="match status" value="1"/>
</dbReference>
<evidence type="ECO:0000313" key="9">
    <source>
        <dbReference type="Proteomes" id="UP001236657"/>
    </source>
</evidence>
<dbReference type="CDD" id="cd05254">
    <property type="entry name" value="dTDP_HR_like_SDR_e"/>
    <property type="match status" value="1"/>
</dbReference>
<dbReference type="PANTHER" id="PTHR10491:SF4">
    <property type="entry name" value="METHIONINE ADENOSYLTRANSFERASE 2 SUBUNIT BETA"/>
    <property type="match status" value="1"/>
</dbReference>
<dbReference type="InterPro" id="IPR005913">
    <property type="entry name" value="dTDP_dehydrorham_reduct"/>
</dbReference>
<evidence type="ECO:0000256" key="6">
    <source>
        <dbReference type="RuleBase" id="RU364082"/>
    </source>
</evidence>
<dbReference type="Gene3D" id="3.40.50.720">
    <property type="entry name" value="NAD(P)-binding Rossmann-like Domain"/>
    <property type="match status" value="1"/>
</dbReference>
<gene>
    <name evidence="8" type="primary">rfbD</name>
    <name evidence="8" type="ORF">RCF98_15745</name>
</gene>
<dbReference type="Gene3D" id="3.90.25.10">
    <property type="entry name" value="UDP-galactose 4-epimerase, domain 1"/>
    <property type="match status" value="1"/>
</dbReference>
<comment type="cofactor">
    <cofactor evidence="6">
        <name>Mg(2+)</name>
        <dbReference type="ChEBI" id="CHEBI:18420"/>
    </cofactor>
    <text evidence="6">Binds 1 Mg(2+) ion per monomer.</text>
</comment>
<comment type="pathway">
    <text evidence="1 6">Carbohydrate biosynthesis; dTDP-L-rhamnose biosynthesis.</text>
</comment>
<feature type="domain" description="RmlD-like substrate binding" evidence="7">
    <location>
        <begin position="1"/>
        <end position="288"/>
    </location>
</feature>
<comment type="similarity">
    <text evidence="2 6">Belongs to the dTDP-4-dehydrorhamnose reductase family.</text>
</comment>
<evidence type="ECO:0000256" key="5">
    <source>
        <dbReference type="ARBA" id="ARBA00048200"/>
    </source>
</evidence>
<evidence type="ECO:0000256" key="4">
    <source>
        <dbReference type="ARBA" id="ARBA00017099"/>
    </source>
</evidence>
<comment type="catalytic activity">
    <reaction evidence="5 6">
        <text>dTDP-beta-L-rhamnose + NADP(+) = dTDP-4-dehydro-beta-L-rhamnose + NADPH + H(+)</text>
        <dbReference type="Rhea" id="RHEA:21796"/>
        <dbReference type="ChEBI" id="CHEBI:15378"/>
        <dbReference type="ChEBI" id="CHEBI:57510"/>
        <dbReference type="ChEBI" id="CHEBI:57783"/>
        <dbReference type="ChEBI" id="CHEBI:58349"/>
        <dbReference type="ChEBI" id="CHEBI:62830"/>
        <dbReference type="EC" id="1.1.1.133"/>
    </reaction>
</comment>
<dbReference type="PANTHER" id="PTHR10491">
    <property type="entry name" value="DTDP-4-DEHYDRORHAMNOSE REDUCTASE"/>
    <property type="match status" value="1"/>
</dbReference>
<organism evidence="8 9">
    <name type="scientific">Thiothrix lacustris</name>
    <dbReference type="NCBI Taxonomy" id="525917"/>
    <lineage>
        <taxon>Bacteria</taxon>
        <taxon>Pseudomonadati</taxon>
        <taxon>Pseudomonadota</taxon>
        <taxon>Gammaproteobacteria</taxon>
        <taxon>Thiotrichales</taxon>
        <taxon>Thiotrichaceae</taxon>
        <taxon>Thiothrix</taxon>
    </lineage>
</organism>
<evidence type="ECO:0000256" key="1">
    <source>
        <dbReference type="ARBA" id="ARBA00004781"/>
    </source>
</evidence>
<keyword evidence="6 8" id="KW-0560">Oxidoreductase</keyword>
<dbReference type="EC" id="1.1.1.133" evidence="3 6"/>
<dbReference type="InterPro" id="IPR036291">
    <property type="entry name" value="NAD(P)-bd_dom_sf"/>
</dbReference>
<keyword evidence="6" id="KW-0521">NADP</keyword>
<dbReference type="RefSeq" id="WP_308894863.1">
    <property type="nucleotide sequence ID" value="NZ_CP133218.1"/>
</dbReference>
<name>A0ABY9MQA4_9GAMM</name>
<dbReference type="EMBL" id="CP133218">
    <property type="protein sequence ID" value="WML90411.1"/>
    <property type="molecule type" value="Genomic_DNA"/>
</dbReference>
<reference evidence="8 9" key="1">
    <citation type="submission" date="2023-08" db="EMBL/GenBank/DDBJ databases">
        <title>New molecular markers tilS and rpoB for phylogenetic and monitoring studies of the genus Thiothrix biodiversity.</title>
        <authorList>
            <person name="Ravin N.V."/>
            <person name="Smolyakov D."/>
            <person name="Markov N.D."/>
            <person name="Beletsky A.V."/>
            <person name="Mardanov A.V."/>
            <person name="Rudenko T.S."/>
            <person name="Grabovich M.Y."/>
        </authorList>
    </citation>
    <scope>NUCLEOTIDE SEQUENCE [LARGE SCALE GENOMIC DNA]</scope>
    <source>
        <strain evidence="8 9">MK1</strain>
    </source>
</reference>
<accession>A0ABY9MQA4</accession>
<dbReference type="Proteomes" id="UP001236657">
    <property type="component" value="Chromosome"/>
</dbReference>
<proteinExistence type="inferred from homology"/>
<dbReference type="NCBIfam" id="TIGR01214">
    <property type="entry name" value="rmlD"/>
    <property type="match status" value="1"/>
</dbReference>
<evidence type="ECO:0000256" key="2">
    <source>
        <dbReference type="ARBA" id="ARBA00010944"/>
    </source>
</evidence>
<protein>
    <recommendedName>
        <fullName evidence="4 6">dTDP-4-dehydrorhamnose reductase</fullName>
        <ecNumber evidence="3 6">1.1.1.133</ecNumber>
    </recommendedName>
</protein>